<accession>A0A0E3EQU7</accession>
<sequence length="71" mass="8093">MWLLNSDVVFRYNMSKVVSLLKPALLWLRDSTEVKKLVIELLQRYAESTKTDVDDLLVATVSKALLPEGVE</sequence>
<name>A0A0E3EQU7_9CAUD</name>
<protein>
    <submittedName>
        <fullName evidence="1">Uncharacterized protein</fullName>
    </submittedName>
</protein>
<evidence type="ECO:0000313" key="2">
    <source>
        <dbReference type="Proteomes" id="UP000185318"/>
    </source>
</evidence>
<proteinExistence type="predicted"/>
<gene>
    <name evidence="1" type="ORF">Syn7803C58_188</name>
</gene>
<reference evidence="1 2" key="1">
    <citation type="submission" date="2013-12" db="EMBL/GenBank/DDBJ databases">
        <title>Ecological redundancy of diverse viral populations within a natural community.</title>
        <authorList>
            <person name="Gregory A.C."/>
            <person name="LaButti K."/>
            <person name="Copeland A."/>
            <person name="Woyke T."/>
            <person name="Sullivan M.B."/>
        </authorList>
    </citation>
    <scope>NUCLEOTIDE SEQUENCE [LARGE SCALE GENOMIC DNA]</scope>
    <source>
        <strain evidence="1">Syn7803C58</strain>
    </source>
</reference>
<organism evidence="1 2">
    <name type="scientific">Synechococcus phage ACG-2014f</name>
    <dbReference type="NCBI Taxonomy" id="1493511"/>
    <lineage>
        <taxon>Viruses</taxon>
        <taxon>Duplodnaviria</taxon>
        <taxon>Heunggongvirae</taxon>
        <taxon>Uroviricota</taxon>
        <taxon>Caudoviricetes</taxon>
        <taxon>Pantevenvirales</taxon>
        <taxon>Kyanoviridae</taxon>
        <taxon>Atlauavirus</taxon>
        <taxon>Atlauavirus tusconc8</taxon>
    </lineage>
</organism>
<dbReference type="EMBL" id="KJ019037">
    <property type="protein sequence ID" value="AIX16713.1"/>
    <property type="molecule type" value="Genomic_DNA"/>
</dbReference>
<dbReference type="Proteomes" id="UP000185318">
    <property type="component" value="Segment"/>
</dbReference>
<evidence type="ECO:0000313" key="1">
    <source>
        <dbReference type="EMBL" id="AIX16713.1"/>
    </source>
</evidence>